<evidence type="ECO:0000313" key="1">
    <source>
        <dbReference type="EnsemblMetazoa" id="RPRC008294-PA"/>
    </source>
</evidence>
<dbReference type="AlphaFoldDB" id="T1HW74"/>
<dbReference type="STRING" id="13249.T1HW74"/>
<accession>T1HW74</accession>
<dbReference type="EMBL" id="ACPB03037564">
    <property type="status" value="NOT_ANNOTATED_CDS"/>
    <property type="molecule type" value="Genomic_DNA"/>
</dbReference>
<dbReference type="PANTHER" id="PTHR46455:SF4">
    <property type="entry name" value="GH11294P"/>
    <property type="match status" value="1"/>
</dbReference>
<sequence length="172" mass="19687">MIFLNPINNSLDFQIKEDTQVGRYLCASRAVFSGEIVLKEKPLLSGPPQVTGPVCLGCHNGLSPNSWLSCPNCGWPMCSIQCVNSENHQPECRWTMEQRNAKVKISQFVTPHPTYAGITPLRACYFKEHKPELWNRLQELESHTEHRRSTGKLEQERFCCSTVSKEILQIRR</sequence>
<dbReference type="InterPro" id="IPR053010">
    <property type="entry name" value="SET_SmydA-8"/>
</dbReference>
<dbReference type="Proteomes" id="UP000015103">
    <property type="component" value="Unassembled WGS sequence"/>
</dbReference>
<dbReference type="HOGENOM" id="CLU_1557194_0_0_1"/>
<dbReference type="eggNOG" id="KOG2084">
    <property type="taxonomic scope" value="Eukaryota"/>
</dbReference>
<dbReference type="PANTHER" id="PTHR46455">
    <property type="entry name" value="SET AND MYND DOMAIN CONTAINING, ARTHROPOD-SPECIFIC, MEMBER 4, ISOFORM A"/>
    <property type="match status" value="1"/>
</dbReference>
<proteinExistence type="predicted"/>
<keyword evidence="2" id="KW-1185">Reference proteome</keyword>
<dbReference type="EnsemblMetazoa" id="RPRC008294-RA">
    <property type="protein sequence ID" value="RPRC008294-PA"/>
    <property type="gene ID" value="RPRC008294"/>
</dbReference>
<dbReference type="InParanoid" id="T1HW74"/>
<evidence type="ECO:0000313" key="2">
    <source>
        <dbReference type="Proteomes" id="UP000015103"/>
    </source>
</evidence>
<dbReference type="VEuPathDB" id="VectorBase:RPRC008294"/>
<reference evidence="1" key="1">
    <citation type="submission" date="2015-05" db="UniProtKB">
        <authorList>
            <consortium name="EnsemblMetazoa"/>
        </authorList>
    </citation>
    <scope>IDENTIFICATION</scope>
</reference>
<protein>
    <submittedName>
        <fullName evidence="1">Uncharacterized protein</fullName>
    </submittedName>
</protein>
<name>T1HW74_RHOPR</name>
<organism evidence="1 2">
    <name type="scientific">Rhodnius prolixus</name>
    <name type="common">Triatomid bug</name>
    <dbReference type="NCBI Taxonomy" id="13249"/>
    <lineage>
        <taxon>Eukaryota</taxon>
        <taxon>Metazoa</taxon>
        <taxon>Ecdysozoa</taxon>
        <taxon>Arthropoda</taxon>
        <taxon>Hexapoda</taxon>
        <taxon>Insecta</taxon>
        <taxon>Pterygota</taxon>
        <taxon>Neoptera</taxon>
        <taxon>Paraneoptera</taxon>
        <taxon>Hemiptera</taxon>
        <taxon>Heteroptera</taxon>
        <taxon>Panheteroptera</taxon>
        <taxon>Cimicomorpha</taxon>
        <taxon>Reduviidae</taxon>
        <taxon>Triatominae</taxon>
        <taxon>Rhodnius</taxon>
    </lineage>
</organism>